<dbReference type="EMBL" id="BMFP01000008">
    <property type="protein sequence ID" value="GGG28483.1"/>
    <property type="molecule type" value="Genomic_DNA"/>
</dbReference>
<dbReference type="PROSITE" id="PS51257">
    <property type="entry name" value="PROKAR_LIPOPROTEIN"/>
    <property type="match status" value="1"/>
</dbReference>
<name>A0ABQ1WFB2_9BACT</name>
<evidence type="ECO:0000313" key="3">
    <source>
        <dbReference type="Proteomes" id="UP000634043"/>
    </source>
</evidence>
<evidence type="ECO:0000256" key="1">
    <source>
        <dbReference type="SAM" id="MobiDB-lite"/>
    </source>
</evidence>
<feature type="region of interest" description="Disordered" evidence="1">
    <location>
        <begin position="72"/>
        <end position="94"/>
    </location>
</feature>
<comment type="caution">
    <text evidence="2">The sequence shown here is derived from an EMBL/GenBank/DDBJ whole genome shotgun (WGS) entry which is preliminary data.</text>
</comment>
<evidence type="ECO:0008006" key="4">
    <source>
        <dbReference type="Google" id="ProtNLM"/>
    </source>
</evidence>
<organism evidence="2 3">
    <name type="scientific">Pontibacter amylolyticus</name>
    <dbReference type="NCBI Taxonomy" id="1424080"/>
    <lineage>
        <taxon>Bacteria</taxon>
        <taxon>Pseudomonadati</taxon>
        <taxon>Bacteroidota</taxon>
        <taxon>Cytophagia</taxon>
        <taxon>Cytophagales</taxon>
        <taxon>Hymenobacteraceae</taxon>
        <taxon>Pontibacter</taxon>
    </lineage>
</organism>
<sequence>MKKCLNWIGGIALLAIMGCTSLSEGGRGPLPPNPDHSQRVRYREGQPVRHQMHEQASDINRKRNIEEYDRNAPVNLPPEVRPQQLPNAPVDSTRHRILRILPTKPPVGNN</sequence>
<dbReference type="Proteomes" id="UP000634043">
    <property type="component" value="Unassembled WGS sequence"/>
</dbReference>
<reference evidence="3" key="1">
    <citation type="journal article" date="2019" name="Int. J. Syst. Evol. Microbiol.">
        <title>The Global Catalogue of Microorganisms (GCM) 10K type strain sequencing project: providing services to taxonomists for standard genome sequencing and annotation.</title>
        <authorList>
            <consortium name="The Broad Institute Genomics Platform"/>
            <consortium name="The Broad Institute Genome Sequencing Center for Infectious Disease"/>
            <person name="Wu L."/>
            <person name="Ma J."/>
        </authorList>
    </citation>
    <scope>NUCLEOTIDE SEQUENCE [LARGE SCALE GENOMIC DNA]</scope>
    <source>
        <strain evidence="3">CGMCC 1.12749</strain>
    </source>
</reference>
<protein>
    <recommendedName>
        <fullName evidence="4">Lipoprotein</fullName>
    </recommendedName>
</protein>
<keyword evidence="3" id="KW-1185">Reference proteome</keyword>
<proteinExistence type="predicted"/>
<accession>A0ABQ1WFB2</accession>
<dbReference type="RefSeq" id="WP_188502823.1">
    <property type="nucleotide sequence ID" value="NZ_BMFP01000008.1"/>
</dbReference>
<gene>
    <name evidence="2" type="ORF">GCM10011323_34850</name>
</gene>
<evidence type="ECO:0000313" key="2">
    <source>
        <dbReference type="EMBL" id="GGG28483.1"/>
    </source>
</evidence>